<keyword evidence="9" id="KW-0687">Ribonucleoprotein</keyword>
<evidence type="ECO:0000256" key="4">
    <source>
        <dbReference type="ARBA" id="ARBA00022737"/>
    </source>
</evidence>
<sequence length="789" mass="87003">MNALGSKLKVLTRLRCEIFQTSYNPQNLRTGAKYLRKHLRGPAMVKYYPEVINLSAIAREFPKMGIVDPKEVQRLADVEDRKRRGKGTPKKAKTKGTRFAHAVFVRSSLILFSGEQEDGQEAVECEGTRLIISMYRKLLPCGKHYSLSHDKPDRCPKHFAHAQPGLHSLPRTFMPPLTRQDTRPSIHSYWSDSNPNLQGPTINLHAASKPLMRLLYYRQVVEIIKKNRGSPLSPSMLEIYSSYFPWDYVSGSTKVAILSELADRTASESEARAVVDSPVFNCILQMLGSPYTGARSSSCRMLGNLASHDCTAPAILESNLCARLVSLLHDKGSEVIREAMYALYHVAERIEGAQAIVEAKALNRVLVLLESPHSHVQKWACGLAGNLALHESTAPAILELNPCMQLVSLLPGNDAEVILWAMYALAQFARWGDSMQAQAMINANVLYQIEVLLRSSSPGTRKSSCTLLARLACHDSAALAIMKRNLCIQLVSRLRDEDPEVMVEAISALSQLARLSNGAQAIVDGAQTIDAVLYGKVLDFLWLLESSTPNMRDYTCTLVGMLADHEPTSQAVSELTLCMRLVSLLYDEDSKWLYGAHAALDAGALDHVFALLESPTPNVRESTCVLVAALASHESTASALLTLKPCERLVSLFRDEDFDVVEQATEALYQIARWLDGAQAILDAKAIERILILLESPSPSVRKKTCKLIGTLACHDCTSQAIIAAKPCARLLWLLHDQDIQVMAGATYPLSRIAGWVDGAQAIVDAKHSIMSRHYSNLQVRSSENGLAN</sequence>
<dbReference type="GO" id="GO:0071562">
    <property type="term" value="P:nucleus-vacuole junction assembly"/>
    <property type="evidence" value="ECO:0007669"/>
    <property type="project" value="InterPro"/>
</dbReference>
<evidence type="ECO:0000256" key="7">
    <source>
        <dbReference type="ARBA" id="ARBA00026209"/>
    </source>
</evidence>
<dbReference type="InterPro" id="IPR016024">
    <property type="entry name" value="ARM-type_fold"/>
</dbReference>
<keyword evidence="10" id="KW-1185">Reference proteome</keyword>
<dbReference type="OrthoDB" id="2257454at2759"/>
<protein>
    <recommendedName>
        <fullName evidence="7">Vacuolar protein 8</fullName>
    </recommendedName>
</protein>
<evidence type="ECO:0000256" key="8">
    <source>
        <dbReference type="PROSITE-ProRule" id="PRU00259"/>
    </source>
</evidence>
<dbReference type="SMART" id="SM00185">
    <property type="entry name" value="ARM"/>
    <property type="match status" value="8"/>
</dbReference>
<dbReference type="AlphaFoldDB" id="A0A8H7D2B1"/>
<feature type="repeat" description="ARM" evidence="8">
    <location>
        <begin position="319"/>
        <end position="361"/>
    </location>
</feature>
<dbReference type="GO" id="GO:0005840">
    <property type="term" value="C:ribosome"/>
    <property type="evidence" value="ECO:0007669"/>
    <property type="project" value="UniProtKB-KW"/>
</dbReference>
<reference evidence="9" key="1">
    <citation type="submission" date="2020-05" db="EMBL/GenBank/DDBJ databases">
        <title>Mycena genomes resolve the evolution of fungal bioluminescence.</title>
        <authorList>
            <person name="Tsai I.J."/>
        </authorList>
    </citation>
    <scope>NUCLEOTIDE SEQUENCE</scope>
    <source>
        <strain evidence="9">CCC161011</strain>
    </source>
</reference>
<evidence type="ECO:0000313" key="9">
    <source>
        <dbReference type="EMBL" id="KAF7356832.1"/>
    </source>
</evidence>
<dbReference type="InterPro" id="IPR011989">
    <property type="entry name" value="ARM-like"/>
</dbReference>
<dbReference type="Pfam" id="PF08293">
    <property type="entry name" value="MRP-S33"/>
    <property type="match status" value="1"/>
</dbReference>
<organism evidence="9 10">
    <name type="scientific">Mycena venus</name>
    <dbReference type="NCBI Taxonomy" id="2733690"/>
    <lineage>
        <taxon>Eukaryota</taxon>
        <taxon>Fungi</taxon>
        <taxon>Dikarya</taxon>
        <taxon>Basidiomycota</taxon>
        <taxon>Agaricomycotina</taxon>
        <taxon>Agaricomycetes</taxon>
        <taxon>Agaricomycetidae</taxon>
        <taxon>Agaricales</taxon>
        <taxon>Marasmiineae</taxon>
        <taxon>Mycenaceae</taxon>
        <taxon>Mycena</taxon>
    </lineage>
</organism>
<proteinExistence type="inferred from homology"/>
<evidence type="ECO:0000256" key="6">
    <source>
        <dbReference type="ARBA" id="ARBA00023288"/>
    </source>
</evidence>
<name>A0A8H7D2B1_9AGAR</name>
<evidence type="ECO:0000313" key="10">
    <source>
        <dbReference type="Proteomes" id="UP000620124"/>
    </source>
</evidence>
<evidence type="ECO:0000256" key="2">
    <source>
        <dbReference type="ARBA" id="ARBA00005462"/>
    </source>
</evidence>
<dbReference type="PANTHER" id="PTHR47249:SF1">
    <property type="entry name" value="VACUOLAR PROTEIN 8"/>
    <property type="match status" value="1"/>
</dbReference>
<keyword evidence="4" id="KW-0677">Repeat</keyword>
<dbReference type="InterPro" id="IPR045156">
    <property type="entry name" value="Vac8"/>
</dbReference>
<dbReference type="InterPro" id="IPR000225">
    <property type="entry name" value="Armadillo"/>
</dbReference>
<dbReference type="SUPFAM" id="SSF48371">
    <property type="entry name" value="ARM repeat"/>
    <property type="match status" value="1"/>
</dbReference>
<gene>
    <name evidence="9" type="ORF">MVEN_01018800</name>
</gene>
<comment type="subcellular location">
    <subcellularLocation>
        <location evidence="1">Vacuole membrane</location>
        <topology evidence="1">Lipid-anchor</topology>
    </subcellularLocation>
</comment>
<dbReference type="Gene3D" id="1.25.10.10">
    <property type="entry name" value="Leucine-rich Repeat Variant"/>
    <property type="match status" value="3"/>
</dbReference>
<dbReference type="PROSITE" id="PS50176">
    <property type="entry name" value="ARM_REPEAT"/>
    <property type="match status" value="1"/>
</dbReference>
<dbReference type="GO" id="GO:0043495">
    <property type="term" value="F:protein-membrane adaptor activity"/>
    <property type="evidence" value="ECO:0007669"/>
    <property type="project" value="InterPro"/>
</dbReference>
<dbReference type="InterPro" id="IPR013219">
    <property type="entry name" value="Ribosomal_mS33"/>
</dbReference>
<dbReference type="Proteomes" id="UP000620124">
    <property type="component" value="Unassembled WGS sequence"/>
</dbReference>
<accession>A0A8H7D2B1</accession>
<keyword evidence="9" id="KW-0689">Ribosomal protein</keyword>
<evidence type="ECO:0000256" key="5">
    <source>
        <dbReference type="ARBA" id="ARBA00023136"/>
    </source>
</evidence>
<dbReference type="GO" id="GO:0005774">
    <property type="term" value="C:vacuolar membrane"/>
    <property type="evidence" value="ECO:0007669"/>
    <property type="project" value="UniProtKB-SubCell"/>
</dbReference>
<keyword evidence="6" id="KW-0449">Lipoprotein</keyword>
<evidence type="ECO:0000256" key="1">
    <source>
        <dbReference type="ARBA" id="ARBA00004592"/>
    </source>
</evidence>
<comment type="similarity">
    <text evidence="2">Belongs to the beta-catenin family.</text>
</comment>
<keyword evidence="3" id="KW-0926">Vacuole</keyword>
<dbReference type="PANTHER" id="PTHR47249">
    <property type="entry name" value="VACUOLAR PROTEIN 8"/>
    <property type="match status" value="1"/>
</dbReference>
<evidence type="ECO:0000256" key="3">
    <source>
        <dbReference type="ARBA" id="ARBA00022554"/>
    </source>
</evidence>
<dbReference type="EMBL" id="JACAZI010000007">
    <property type="protein sequence ID" value="KAF7356832.1"/>
    <property type="molecule type" value="Genomic_DNA"/>
</dbReference>
<keyword evidence="5" id="KW-0472">Membrane</keyword>
<comment type="caution">
    <text evidence="9">The sequence shown here is derived from an EMBL/GenBank/DDBJ whole genome shotgun (WGS) entry which is preliminary data.</text>
</comment>